<dbReference type="EMBL" id="CP087164">
    <property type="protein sequence ID" value="UGS34645.1"/>
    <property type="molecule type" value="Genomic_DNA"/>
</dbReference>
<organism evidence="2 3">
    <name type="scientific">Capillimicrobium parvum</name>
    <dbReference type="NCBI Taxonomy" id="2884022"/>
    <lineage>
        <taxon>Bacteria</taxon>
        <taxon>Bacillati</taxon>
        <taxon>Actinomycetota</taxon>
        <taxon>Thermoleophilia</taxon>
        <taxon>Solirubrobacterales</taxon>
        <taxon>Capillimicrobiaceae</taxon>
        <taxon>Capillimicrobium</taxon>
    </lineage>
</organism>
<protein>
    <submittedName>
        <fullName evidence="2">Uncharacterized protein</fullName>
    </submittedName>
</protein>
<proteinExistence type="predicted"/>
<feature type="transmembrane region" description="Helical" evidence="1">
    <location>
        <begin position="48"/>
        <end position="69"/>
    </location>
</feature>
<name>A0A9E6XUX5_9ACTN</name>
<accession>A0A9E6XUX5</accession>
<keyword evidence="1" id="KW-0812">Transmembrane</keyword>
<dbReference type="KEGG" id="sbae:DSM104329_01024"/>
<gene>
    <name evidence="2" type="ORF">DSM104329_01024</name>
</gene>
<keyword evidence="3" id="KW-1185">Reference proteome</keyword>
<evidence type="ECO:0000313" key="3">
    <source>
        <dbReference type="Proteomes" id="UP001162834"/>
    </source>
</evidence>
<keyword evidence="1" id="KW-0472">Membrane</keyword>
<reference evidence="2" key="1">
    <citation type="journal article" date="2022" name="Int. J. Syst. Evol. Microbiol.">
        <title>Pseudomonas aegrilactucae sp. nov. and Pseudomonas morbosilactucae sp. nov., pathogens causing bacterial rot of lettuce in Japan.</title>
        <authorList>
            <person name="Sawada H."/>
            <person name="Fujikawa T."/>
            <person name="Satou M."/>
        </authorList>
    </citation>
    <scope>NUCLEOTIDE SEQUENCE</scope>
    <source>
        <strain evidence="2">0166_1</strain>
    </source>
</reference>
<keyword evidence="1" id="KW-1133">Transmembrane helix</keyword>
<evidence type="ECO:0000256" key="1">
    <source>
        <dbReference type="SAM" id="Phobius"/>
    </source>
</evidence>
<sequence length="76" mass="8347">MTNEQVTYVVAGACALIALVAFVMLILRPAWTSYSRVWERMAAAFLSLYVLAAFVGVGVAGGLAITWFWDRIEGNF</sequence>
<dbReference type="RefSeq" id="WP_259314309.1">
    <property type="nucleotide sequence ID" value="NZ_CP087164.1"/>
</dbReference>
<dbReference type="Proteomes" id="UP001162834">
    <property type="component" value="Chromosome"/>
</dbReference>
<feature type="transmembrane region" description="Helical" evidence="1">
    <location>
        <begin position="6"/>
        <end position="27"/>
    </location>
</feature>
<dbReference type="AlphaFoldDB" id="A0A9E6XUX5"/>
<evidence type="ECO:0000313" key="2">
    <source>
        <dbReference type="EMBL" id="UGS34645.1"/>
    </source>
</evidence>